<dbReference type="PANTHER" id="PTHR11645:SF49">
    <property type="entry name" value="PYRROLINE-5-CARBOXYLATE REDUCTASE 1"/>
    <property type="match status" value="1"/>
</dbReference>
<dbReference type="Pfam" id="PF03807">
    <property type="entry name" value="F420_oxidored"/>
    <property type="match status" value="1"/>
</dbReference>
<evidence type="ECO:0000313" key="13">
    <source>
        <dbReference type="Proteomes" id="UP000029431"/>
    </source>
</evidence>
<dbReference type="Gene3D" id="1.10.3730.10">
    <property type="entry name" value="ProC C-terminal domain-like"/>
    <property type="match status" value="1"/>
</dbReference>
<evidence type="ECO:0000256" key="9">
    <source>
        <dbReference type="RuleBase" id="RU003903"/>
    </source>
</evidence>
<evidence type="ECO:0000256" key="5">
    <source>
        <dbReference type="ARBA" id="ARBA00058118"/>
    </source>
</evidence>
<dbReference type="FunFam" id="1.10.3730.10:FF:000001">
    <property type="entry name" value="Pyrroline-5-carboxylate reductase"/>
    <property type="match status" value="1"/>
</dbReference>
<keyword evidence="3 6" id="KW-0521">NADP</keyword>
<dbReference type="InterPro" id="IPR053790">
    <property type="entry name" value="P5CR-like_CS"/>
</dbReference>
<dbReference type="HAMAP" id="MF_01925">
    <property type="entry name" value="P5C_reductase"/>
    <property type="match status" value="1"/>
</dbReference>
<dbReference type="SUPFAM" id="SSF51735">
    <property type="entry name" value="NAD(P)-binding Rossmann-fold domains"/>
    <property type="match status" value="1"/>
</dbReference>
<feature type="binding site" evidence="8">
    <location>
        <begin position="80"/>
        <end position="83"/>
    </location>
    <ligand>
        <name>NADP(+)</name>
        <dbReference type="ChEBI" id="CHEBI:58349"/>
    </ligand>
</feature>
<comment type="subcellular location">
    <subcellularLocation>
        <location evidence="6">Cytoplasm</location>
    </subcellularLocation>
</comment>
<evidence type="ECO:0000256" key="1">
    <source>
        <dbReference type="ARBA" id="ARBA00005525"/>
    </source>
</evidence>
<dbReference type="eggNOG" id="COG0345">
    <property type="taxonomic scope" value="Bacteria"/>
</dbReference>
<dbReference type="EMBL" id="CP003355">
    <property type="protein sequence ID" value="AHD05247.1"/>
    <property type="molecule type" value="Genomic_DNA"/>
</dbReference>
<comment type="catalytic activity">
    <reaction evidence="6">
        <text>L-proline + NAD(+) = (S)-1-pyrroline-5-carboxylate + NADH + 2 H(+)</text>
        <dbReference type="Rhea" id="RHEA:14105"/>
        <dbReference type="ChEBI" id="CHEBI:15378"/>
        <dbReference type="ChEBI" id="CHEBI:17388"/>
        <dbReference type="ChEBI" id="CHEBI:57540"/>
        <dbReference type="ChEBI" id="CHEBI:57945"/>
        <dbReference type="ChEBI" id="CHEBI:60039"/>
        <dbReference type="EC" id="1.5.1.2"/>
    </reaction>
</comment>
<evidence type="ECO:0000256" key="6">
    <source>
        <dbReference type="HAMAP-Rule" id="MF_01925"/>
    </source>
</evidence>
<dbReference type="PATRIC" id="fig|697284.3.peg.1353"/>
<dbReference type="GO" id="GO:0055129">
    <property type="term" value="P:L-proline biosynthetic process"/>
    <property type="evidence" value="ECO:0007669"/>
    <property type="project" value="UniProtKB-UniRule"/>
</dbReference>
<keyword evidence="13" id="KW-1185">Reference proteome</keyword>
<keyword evidence="2 6" id="KW-0641">Proline biosynthesis</keyword>
<reference evidence="12 13" key="1">
    <citation type="journal article" date="2014" name="PLoS ONE">
        <title>How to Kill the Honey Bee Larva: Genomic Potential and Virulence Mechanisms of Paenibacillus larvae.</title>
        <authorList>
            <person name="Djukic M."/>
            <person name="Brzuszkiewicz E."/>
            <person name="Funfhaus A."/>
            <person name="Voss J."/>
            <person name="Gollnow K."/>
            <person name="Poppinga L."/>
            <person name="Liesegang H."/>
            <person name="Garcia-Gonzalez E."/>
            <person name="Genersch E."/>
            <person name="Daniel R."/>
        </authorList>
    </citation>
    <scope>NUCLEOTIDE SEQUENCE [LARGE SCALE GENOMIC DNA]</scope>
    <source>
        <strain evidence="12 13">DSM 25430</strain>
    </source>
</reference>
<dbReference type="EC" id="1.5.1.2" evidence="6 7"/>
<comment type="pathway">
    <text evidence="6 9">Amino-acid biosynthesis; L-proline biosynthesis; L-proline from L-glutamate 5-semialdehyde: step 1/1.</text>
</comment>
<comment type="similarity">
    <text evidence="1 6 9">Belongs to the pyrroline-5-carboxylate reductase family.</text>
</comment>
<comment type="catalytic activity">
    <reaction evidence="6 9">
        <text>L-proline + NADP(+) = (S)-1-pyrroline-5-carboxylate + NADPH + 2 H(+)</text>
        <dbReference type="Rhea" id="RHEA:14109"/>
        <dbReference type="ChEBI" id="CHEBI:15378"/>
        <dbReference type="ChEBI" id="CHEBI:17388"/>
        <dbReference type="ChEBI" id="CHEBI:57783"/>
        <dbReference type="ChEBI" id="CHEBI:58349"/>
        <dbReference type="ChEBI" id="CHEBI:60039"/>
        <dbReference type="EC" id="1.5.1.2"/>
    </reaction>
</comment>
<comment type="function">
    <text evidence="5 6">Catalyzes the reduction of 1-pyrroline-5-carboxylate (PCA) to L-proline.</text>
</comment>
<evidence type="ECO:0000256" key="7">
    <source>
        <dbReference type="NCBIfam" id="TIGR00112"/>
    </source>
</evidence>
<evidence type="ECO:0000256" key="8">
    <source>
        <dbReference type="PIRSR" id="PIRSR000193-1"/>
    </source>
</evidence>
<dbReference type="Pfam" id="PF14748">
    <property type="entry name" value="P5CR_dimer"/>
    <property type="match status" value="1"/>
</dbReference>
<protein>
    <recommendedName>
        <fullName evidence="6 7">Pyrroline-5-carboxylate reductase</fullName>
        <shortName evidence="6">P5C reductase</shortName>
        <shortName evidence="6">P5CR</shortName>
        <ecNumber evidence="6 7">1.5.1.2</ecNumber>
    </recommendedName>
    <alternativeName>
        <fullName evidence="6">PCA reductase</fullName>
    </alternativeName>
</protein>
<dbReference type="NCBIfam" id="TIGR00112">
    <property type="entry name" value="proC"/>
    <property type="match status" value="1"/>
</dbReference>
<evidence type="ECO:0000313" key="12">
    <source>
        <dbReference type="EMBL" id="AHD05247.1"/>
    </source>
</evidence>
<dbReference type="AlphaFoldDB" id="V9W820"/>
<proteinExistence type="inferred from homology"/>
<dbReference type="InterPro" id="IPR000304">
    <property type="entry name" value="Pyrroline-COOH_reductase"/>
</dbReference>
<dbReference type="PANTHER" id="PTHR11645">
    <property type="entry name" value="PYRROLINE-5-CARBOXYLATE REDUCTASE"/>
    <property type="match status" value="1"/>
</dbReference>
<organism evidence="12 13">
    <name type="scientific">Paenibacillus larvae subsp. larvae DSM 25430</name>
    <dbReference type="NCBI Taxonomy" id="697284"/>
    <lineage>
        <taxon>Bacteria</taxon>
        <taxon>Bacillati</taxon>
        <taxon>Bacillota</taxon>
        <taxon>Bacilli</taxon>
        <taxon>Bacillales</taxon>
        <taxon>Paenibacillaceae</taxon>
        <taxon>Paenibacillus</taxon>
    </lineage>
</organism>
<dbReference type="PROSITE" id="PS00521">
    <property type="entry name" value="P5CR"/>
    <property type="match status" value="1"/>
</dbReference>
<evidence type="ECO:0000256" key="2">
    <source>
        <dbReference type="ARBA" id="ARBA00022650"/>
    </source>
</evidence>
<dbReference type="InterPro" id="IPR028939">
    <property type="entry name" value="P5C_Rdtase_cat_N"/>
</dbReference>
<dbReference type="Proteomes" id="UP000029431">
    <property type="component" value="Chromosome"/>
</dbReference>
<keyword evidence="4 6" id="KW-0560">Oxidoreductase</keyword>
<dbReference type="PIRSF" id="PIRSF000193">
    <property type="entry name" value="Pyrrol-5-carb_rd"/>
    <property type="match status" value="1"/>
</dbReference>
<feature type="domain" description="Pyrroline-5-carboxylate reductase dimerisation" evidence="11">
    <location>
        <begin position="172"/>
        <end position="276"/>
    </location>
</feature>
<feature type="binding site" evidence="8">
    <location>
        <begin position="14"/>
        <end position="19"/>
    </location>
    <ligand>
        <name>NADP(+)</name>
        <dbReference type="ChEBI" id="CHEBI:58349"/>
    </ligand>
</feature>
<keyword evidence="6" id="KW-0963">Cytoplasm</keyword>
<dbReference type="KEGG" id="plv:ERIC2_c14200"/>
<sequence>MMNSSLASKRIAFIGAGAMAEAIIQGLIEKQKAGPGHICVMNNQNKQRLHELQERYGVRTASEPSEKDKMVKEADIVVLAMKPKDVERSFAHLKALLHPGQQIVSVIAGLQIDKMQELFGQKLPIIRTMPNTSCTIGLGVTGMSFSREVTSGQKEAIIDMFQGVGIVSVVEENQLEIITGVSGSGPAYVYYFMEAMVNAGIEGGLPDDESRKLVLQTFLGAAKMVELKGEDPAVLRRKVTSPNGATEAAIAVLDRYQFSESIVKAVDRCGERARELGAQIAKTPLS</sequence>
<dbReference type="GO" id="GO:0005737">
    <property type="term" value="C:cytoplasm"/>
    <property type="evidence" value="ECO:0007669"/>
    <property type="project" value="UniProtKB-SubCell"/>
</dbReference>
<accession>V9W820</accession>
<dbReference type="Gene3D" id="3.40.50.720">
    <property type="entry name" value="NAD(P)-binding Rossmann-like Domain"/>
    <property type="match status" value="1"/>
</dbReference>
<gene>
    <name evidence="12" type="primary">proH</name>
    <name evidence="6" type="synonym">proC</name>
    <name evidence="12" type="ORF">ERIC2_c14200</name>
</gene>
<name>V9W820_9BACL</name>
<dbReference type="SUPFAM" id="SSF48179">
    <property type="entry name" value="6-phosphogluconate dehydrogenase C-terminal domain-like"/>
    <property type="match status" value="1"/>
</dbReference>
<keyword evidence="6 9" id="KW-0028">Amino-acid biosynthesis</keyword>
<feature type="domain" description="Pyrroline-5-carboxylate reductase catalytic N-terminal" evidence="10">
    <location>
        <begin position="10"/>
        <end position="109"/>
    </location>
</feature>
<dbReference type="InterPro" id="IPR036291">
    <property type="entry name" value="NAD(P)-bd_dom_sf"/>
</dbReference>
<evidence type="ECO:0000256" key="4">
    <source>
        <dbReference type="ARBA" id="ARBA00023002"/>
    </source>
</evidence>
<dbReference type="GO" id="GO:0004735">
    <property type="term" value="F:pyrroline-5-carboxylate reductase activity"/>
    <property type="evidence" value="ECO:0007669"/>
    <property type="project" value="UniProtKB-UniRule"/>
</dbReference>
<evidence type="ECO:0000259" key="11">
    <source>
        <dbReference type="Pfam" id="PF14748"/>
    </source>
</evidence>
<evidence type="ECO:0000256" key="3">
    <source>
        <dbReference type="ARBA" id="ARBA00022857"/>
    </source>
</evidence>
<dbReference type="HOGENOM" id="CLU_042344_0_1_9"/>
<dbReference type="InterPro" id="IPR029036">
    <property type="entry name" value="P5CR_dimer"/>
</dbReference>
<dbReference type="InterPro" id="IPR008927">
    <property type="entry name" value="6-PGluconate_DH-like_C_sf"/>
</dbReference>
<evidence type="ECO:0000259" key="10">
    <source>
        <dbReference type="Pfam" id="PF03807"/>
    </source>
</evidence>
<dbReference type="UniPathway" id="UPA00098">
    <property type="reaction ID" value="UER00361"/>
</dbReference>